<dbReference type="Proteomes" id="UP001562065">
    <property type="component" value="Unassembled WGS sequence"/>
</dbReference>
<gene>
    <name evidence="1" type="ORF">AB5I84_05895</name>
</gene>
<evidence type="ECO:0000313" key="1">
    <source>
        <dbReference type="EMBL" id="MEY1661680.1"/>
    </source>
</evidence>
<name>A0ABV4AJ40_9GAMM</name>
<evidence type="ECO:0000313" key="2">
    <source>
        <dbReference type="Proteomes" id="UP001562065"/>
    </source>
</evidence>
<proteinExistence type="predicted"/>
<accession>A0ABV4AJ40</accession>
<dbReference type="EMBL" id="JBGCUO010000001">
    <property type="protein sequence ID" value="MEY1661680.1"/>
    <property type="molecule type" value="Genomic_DNA"/>
</dbReference>
<sequence>MEKILLTSGRDGLGKVRELGLLTLCSLLMACGGGSSAADGSSKAAGTASPAAEAMAALGLSCEGIIAAQHDGFCLRIDGGQPLVLVNGTVGSGTRAGTFDASYSDWWFAGTQPMHTSTLMFSVTETGAAQCGLALSLPVSGDAKPMLWGDVHCTRSEQGGGYAGTFDGVLKDANTGREYIVSEGYYRLSPWGQEDLIRGHVDGSLQLQSGTELVLSHYWPDGALVIGEDHMFRTADAHWVLVIDPLLEVGATENPLDCGGPDALLYYFEWDGEQSSYGYHNRYALQQCDMTVSRQLGRLRGQFEGTLSDLRAQKNVPYRGTFDVALPSTPLLFPGTTPEQYGQPLMY</sequence>
<keyword evidence="2" id="KW-1185">Reference proteome</keyword>
<dbReference type="PROSITE" id="PS51257">
    <property type="entry name" value="PROKAR_LIPOPROTEIN"/>
    <property type="match status" value="1"/>
</dbReference>
<dbReference type="RefSeq" id="WP_369454930.1">
    <property type="nucleotide sequence ID" value="NZ_JBGCUO010000001.1"/>
</dbReference>
<evidence type="ECO:0008006" key="3">
    <source>
        <dbReference type="Google" id="ProtNLM"/>
    </source>
</evidence>
<comment type="caution">
    <text evidence="1">The sequence shown here is derived from an EMBL/GenBank/DDBJ whole genome shotgun (WGS) entry which is preliminary data.</text>
</comment>
<protein>
    <recommendedName>
        <fullName evidence="3">Lipoprotein</fullName>
    </recommendedName>
</protein>
<organism evidence="1 2">
    <name type="scientific">Isoalcanivorax beigongshangi</name>
    <dbReference type="NCBI Taxonomy" id="3238810"/>
    <lineage>
        <taxon>Bacteria</taxon>
        <taxon>Pseudomonadati</taxon>
        <taxon>Pseudomonadota</taxon>
        <taxon>Gammaproteobacteria</taxon>
        <taxon>Oceanospirillales</taxon>
        <taxon>Alcanivoracaceae</taxon>
        <taxon>Isoalcanivorax</taxon>
    </lineage>
</organism>
<reference evidence="1 2" key="1">
    <citation type="submission" date="2024-07" db="EMBL/GenBank/DDBJ databases">
        <authorList>
            <person name="Ren Q."/>
        </authorList>
    </citation>
    <scope>NUCLEOTIDE SEQUENCE [LARGE SCALE GENOMIC DNA]</scope>
    <source>
        <strain evidence="1 2">REN37</strain>
    </source>
</reference>